<dbReference type="STRING" id="192903.SAMN04488513_104141"/>
<dbReference type="InterPro" id="IPR014729">
    <property type="entry name" value="Rossmann-like_a/b/a_fold"/>
</dbReference>
<comment type="pathway">
    <text evidence="1">Amino-acid biosynthesis; L-asparagine biosynthesis; L-asparagine from L-aspartate (L-Gln route): step 1/1.</text>
</comment>
<dbReference type="CDD" id="cd00712">
    <property type="entry name" value="AsnB"/>
    <property type="match status" value="1"/>
</dbReference>
<dbReference type="PIRSF" id="PIRSF001589">
    <property type="entry name" value="Asn_synthetase_glu-h"/>
    <property type="match status" value="1"/>
</dbReference>
<keyword evidence="6 8" id="KW-0315">Glutamine amidotransferase</keyword>
<evidence type="ECO:0000256" key="1">
    <source>
        <dbReference type="ARBA" id="ARBA00005187"/>
    </source>
</evidence>
<feature type="binding site" evidence="9">
    <location>
        <position position="99"/>
    </location>
    <ligand>
        <name>L-glutamine</name>
        <dbReference type="ChEBI" id="CHEBI:58359"/>
    </ligand>
</feature>
<evidence type="ECO:0000256" key="10">
    <source>
        <dbReference type="PIRSR" id="PIRSR001589-3"/>
    </source>
</evidence>
<feature type="domain" description="Glutamine amidotransferase type-2" evidence="11">
    <location>
        <begin position="2"/>
        <end position="211"/>
    </location>
</feature>
<dbReference type="SUPFAM" id="SSF56235">
    <property type="entry name" value="N-terminal nucleophile aminohydrolases (Ntn hydrolases)"/>
    <property type="match status" value="1"/>
</dbReference>
<keyword evidence="13" id="KW-1185">Reference proteome</keyword>
<sequence length="618" mass="71498">MCGIYGTTIPYKEEQIRQKLEITSFRGPDQMRWETFPYREGCLTFGHNRLSIIDLDSRSDQPMTYTDRIHIVFNGEIYNYKTLRSDLQKKGYTFTTESDTEVICATYIEYGENCATQLNGMFAFVIYDVSKNILYGAKDRLGQKPFYYYLNGNQFEFASQISSIQLFNNNLSISQKSIQEYLTWNSIPSPNSIFNEIKKLEDGHSFTFNLANSDFQTRQYWDIDYANKFQFKGDFQEAKTELEKLLKDAVGIRLVADVPVGVFLSGGVDSSLITAMASKVSGEKVKTFSVSFNEKDFDESSYARQVADHLKTDHHVIKCDYKEGIDLIDTFSDYYDEPFADSSALPSMLLSKHTKKQVTVALSGDGGDESFLGYQRYQWVRSNKKIYNIPSFARKLAVGILDHIPHKSNRLNVLSPYLKLKNIEEAYLKSMTNSNASWMKETYDTKNIEELKYLFHSNKNIYERVSDFDLKTYLTWDINTKVDRASMAYSLETRSPLLDYRVVEFAQSLPTDFKLYGNNQKRILKEVLYSHVPEHIFKRPKSGFSVPLSVWFKNELKDYVLAELSYASLTEISCINAKEVKNLIDQHMSGKWNHYSMIWKLLVLKQWLSKNGNGYSIV</sequence>
<dbReference type="Pfam" id="PF13537">
    <property type="entry name" value="GATase_7"/>
    <property type="match status" value="1"/>
</dbReference>
<evidence type="ECO:0000256" key="8">
    <source>
        <dbReference type="PIRSR" id="PIRSR001589-1"/>
    </source>
</evidence>
<dbReference type="Gene3D" id="3.60.20.10">
    <property type="entry name" value="Glutamine Phosphoribosylpyrophosphate, subunit 1, domain 1"/>
    <property type="match status" value="1"/>
</dbReference>
<keyword evidence="5 9" id="KW-0067">ATP-binding</keyword>
<dbReference type="GO" id="GO:0006529">
    <property type="term" value="P:asparagine biosynthetic process"/>
    <property type="evidence" value="ECO:0007669"/>
    <property type="project" value="UniProtKB-KW"/>
</dbReference>
<dbReference type="EC" id="6.3.5.4" evidence="3"/>
<dbReference type="PROSITE" id="PS51278">
    <property type="entry name" value="GATASE_TYPE_2"/>
    <property type="match status" value="1"/>
</dbReference>
<dbReference type="InterPro" id="IPR001962">
    <property type="entry name" value="Asn_synthase"/>
</dbReference>
<dbReference type="Pfam" id="PF00733">
    <property type="entry name" value="Asn_synthase"/>
    <property type="match status" value="1"/>
</dbReference>
<dbReference type="OrthoDB" id="9763290at2"/>
<keyword evidence="4 9" id="KW-0547">Nucleotide-binding</keyword>
<comment type="similarity">
    <text evidence="2">Belongs to the asparagine synthetase family.</text>
</comment>
<feature type="binding site" evidence="9">
    <location>
        <position position="290"/>
    </location>
    <ligand>
        <name>ATP</name>
        <dbReference type="ChEBI" id="CHEBI:30616"/>
    </ligand>
</feature>
<evidence type="ECO:0000256" key="3">
    <source>
        <dbReference type="ARBA" id="ARBA00012737"/>
    </source>
</evidence>
<dbReference type="AlphaFoldDB" id="A0A1M6IW21"/>
<evidence type="ECO:0000256" key="9">
    <source>
        <dbReference type="PIRSR" id="PIRSR001589-2"/>
    </source>
</evidence>
<keyword evidence="8" id="KW-0061">Asparagine biosynthesis</keyword>
<dbReference type="NCBIfam" id="TIGR01536">
    <property type="entry name" value="asn_synth_AEB"/>
    <property type="match status" value="1"/>
</dbReference>
<organism evidence="12 13">
    <name type="scientific">Pseudozobellia thermophila</name>
    <dbReference type="NCBI Taxonomy" id="192903"/>
    <lineage>
        <taxon>Bacteria</taxon>
        <taxon>Pseudomonadati</taxon>
        <taxon>Bacteroidota</taxon>
        <taxon>Flavobacteriia</taxon>
        <taxon>Flavobacteriales</taxon>
        <taxon>Flavobacteriaceae</taxon>
        <taxon>Pseudozobellia</taxon>
    </lineage>
</organism>
<proteinExistence type="inferred from homology"/>
<evidence type="ECO:0000256" key="6">
    <source>
        <dbReference type="ARBA" id="ARBA00022962"/>
    </source>
</evidence>
<name>A0A1M6IW21_9FLAO</name>
<evidence type="ECO:0000313" key="12">
    <source>
        <dbReference type="EMBL" id="SHJ38640.1"/>
    </source>
</evidence>
<dbReference type="PANTHER" id="PTHR43284">
    <property type="entry name" value="ASPARAGINE SYNTHETASE (GLUTAMINE-HYDROLYZING)"/>
    <property type="match status" value="1"/>
</dbReference>
<feature type="active site" description="For GATase activity" evidence="8">
    <location>
        <position position="2"/>
    </location>
</feature>
<reference evidence="13" key="1">
    <citation type="submission" date="2016-11" db="EMBL/GenBank/DDBJ databases">
        <authorList>
            <person name="Varghese N."/>
            <person name="Submissions S."/>
        </authorList>
    </citation>
    <scope>NUCLEOTIDE SEQUENCE [LARGE SCALE GENOMIC DNA]</scope>
    <source>
        <strain evidence="13">DSM 19858</strain>
    </source>
</reference>
<evidence type="ECO:0000256" key="7">
    <source>
        <dbReference type="ARBA" id="ARBA00048741"/>
    </source>
</evidence>
<dbReference type="EMBL" id="FQYU01000004">
    <property type="protein sequence ID" value="SHJ38640.1"/>
    <property type="molecule type" value="Genomic_DNA"/>
</dbReference>
<feature type="binding site" evidence="9">
    <location>
        <begin position="363"/>
        <end position="364"/>
    </location>
    <ligand>
        <name>ATP</name>
        <dbReference type="ChEBI" id="CHEBI:30616"/>
    </ligand>
</feature>
<dbReference type="InterPro" id="IPR051786">
    <property type="entry name" value="ASN_synthetase/amidase"/>
</dbReference>
<dbReference type="PANTHER" id="PTHR43284:SF1">
    <property type="entry name" value="ASPARAGINE SYNTHETASE"/>
    <property type="match status" value="1"/>
</dbReference>
<feature type="site" description="Important for beta-aspartyl-AMP intermediate formation" evidence="10">
    <location>
        <position position="365"/>
    </location>
</feature>
<keyword evidence="8" id="KW-0028">Amino-acid biosynthesis</keyword>
<evidence type="ECO:0000313" key="13">
    <source>
        <dbReference type="Proteomes" id="UP000184543"/>
    </source>
</evidence>
<dbReference type="CDD" id="cd01991">
    <property type="entry name" value="Asn_synthase_B_C"/>
    <property type="match status" value="1"/>
</dbReference>
<dbReference type="Proteomes" id="UP000184543">
    <property type="component" value="Unassembled WGS sequence"/>
</dbReference>
<dbReference type="InterPro" id="IPR017932">
    <property type="entry name" value="GATase_2_dom"/>
</dbReference>
<dbReference type="GO" id="GO:0004066">
    <property type="term" value="F:asparagine synthase (glutamine-hydrolyzing) activity"/>
    <property type="evidence" value="ECO:0007669"/>
    <property type="project" value="UniProtKB-EC"/>
</dbReference>
<dbReference type="InterPro" id="IPR006426">
    <property type="entry name" value="Asn_synth_AEB"/>
</dbReference>
<dbReference type="GO" id="GO:0005524">
    <property type="term" value="F:ATP binding"/>
    <property type="evidence" value="ECO:0007669"/>
    <property type="project" value="UniProtKB-KW"/>
</dbReference>
<dbReference type="InterPro" id="IPR029055">
    <property type="entry name" value="Ntn_hydrolases_N"/>
</dbReference>
<dbReference type="GO" id="GO:0005829">
    <property type="term" value="C:cytosol"/>
    <property type="evidence" value="ECO:0007669"/>
    <property type="project" value="TreeGrafter"/>
</dbReference>
<evidence type="ECO:0000259" key="11">
    <source>
        <dbReference type="PROSITE" id="PS51278"/>
    </source>
</evidence>
<gene>
    <name evidence="12" type="ORF">SAMN04488513_104141</name>
</gene>
<dbReference type="RefSeq" id="WP_072994178.1">
    <property type="nucleotide sequence ID" value="NZ_FQYU01000004.1"/>
</dbReference>
<comment type="catalytic activity">
    <reaction evidence="7">
        <text>L-aspartate + L-glutamine + ATP + H2O = L-asparagine + L-glutamate + AMP + diphosphate + H(+)</text>
        <dbReference type="Rhea" id="RHEA:12228"/>
        <dbReference type="ChEBI" id="CHEBI:15377"/>
        <dbReference type="ChEBI" id="CHEBI:15378"/>
        <dbReference type="ChEBI" id="CHEBI:29985"/>
        <dbReference type="ChEBI" id="CHEBI:29991"/>
        <dbReference type="ChEBI" id="CHEBI:30616"/>
        <dbReference type="ChEBI" id="CHEBI:33019"/>
        <dbReference type="ChEBI" id="CHEBI:58048"/>
        <dbReference type="ChEBI" id="CHEBI:58359"/>
        <dbReference type="ChEBI" id="CHEBI:456215"/>
        <dbReference type="EC" id="6.3.5.4"/>
    </reaction>
</comment>
<evidence type="ECO:0000256" key="4">
    <source>
        <dbReference type="ARBA" id="ARBA00022741"/>
    </source>
</evidence>
<accession>A0A1M6IW21</accession>
<dbReference type="SUPFAM" id="SSF52402">
    <property type="entry name" value="Adenine nucleotide alpha hydrolases-like"/>
    <property type="match status" value="1"/>
</dbReference>
<evidence type="ECO:0000256" key="5">
    <source>
        <dbReference type="ARBA" id="ARBA00022840"/>
    </source>
</evidence>
<protein>
    <recommendedName>
        <fullName evidence="3">asparagine synthase (glutamine-hydrolyzing)</fullName>
        <ecNumber evidence="3">6.3.5.4</ecNumber>
    </recommendedName>
</protein>
<evidence type="ECO:0000256" key="2">
    <source>
        <dbReference type="ARBA" id="ARBA00005752"/>
    </source>
</evidence>
<dbReference type="Gene3D" id="3.40.50.620">
    <property type="entry name" value="HUPs"/>
    <property type="match status" value="1"/>
</dbReference>
<dbReference type="InterPro" id="IPR033738">
    <property type="entry name" value="AsnB_N"/>
</dbReference>